<reference evidence="3 4" key="1">
    <citation type="submission" date="2016-10" db="EMBL/GenBank/DDBJ databases">
        <authorList>
            <person name="de Groot N.N."/>
        </authorList>
    </citation>
    <scope>NUCLEOTIDE SEQUENCE [LARGE SCALE GENOMIC DNA]</scope>
    <source>
        <strain evidence="3 4">CGMCC 1.5070</strain>
    </source>
</reference>
<dbReference type="InterPro" id="IPR036086">
    <property type="entry name" value="ParB/Sulfiredoxin_sf"/>
</dbReference>
<dbReference type="PANTHER" id="PTHR33375:SF1">
    <property type="entry name" value="CHROMOSOME-PARTITIONING PROTEIN PARB-RELATED"/>
    <property type="match status" value="1"/>
</dbReference>
<dbReference type="OrthoDB" id="9771505at2"/>
<dbReference type="InterPro" id="IPR050336">
    <property type="entry name" value="Chromosome_partition/occlusion"/>
</dbReference>
<gene>
    <name evidence="3" type="ORF">SAMN05216180_1561</name>
</gene>
<dbReference type="Proteomes" id="UP000199158">
    <property type="component" value="Unassembled WGS sequence"/>
</dbReference>
<dbReference type="RefSeq" id="WP_092753291.1">
    <property type="nucleotide sequence ID" value="NZ_FOCG01000001.1"/>
</dbReference>
<feature type="domain" description="ParB-like N-terminal" evidence="2">
    <location>
        <begin position="32"/>
        <end position="130"/>
    </location>
</feature>
<dbReference type="STRING" id="474960.SAMN05216180_1561"/>
<dbReference type="InterPro" id="IPR003115">
    <property type="entry name" value="ParB_N"/>
</dbReference>
<dbReference type="Pfam" id="PF02195">
    <property type="entry name" value="ParB_N"/>
    <property type="match status" value="1"/>
</dbReference>
<dbReference type="GO" id="GO:0005694">
    <property type="term" value="C:chromosome"/>
    <property type="evidence" value="ECO:0007669"/>
    <property type="project" value="TreeGrafter"/>
</dbReference>
<dbReference type="AlphaFoldDB" id="A0A1H8AXE2"/>
<dbReference type="GO" id="GO:0003677">
    <property type="term" value="F:DNA binding"/>
    <property type="evidence" value="ECO:0007669"/>
    <property type="project" value="InterPro"/>
</dbReference>
<name>A0A1H8AXE2_9FIRM</name>
<evidence type="ECO:0000259" key="2">
    <source>
        <dbReference type="SMART" id="SM00470"/>
    </source>
</evidence>
<dbReference type="Gene3D" id="3.90.1530.30">
    <property type="match status" value="1"/>
</dbReference>
<dbReference type="NCBIfam" id="TIGR00180">
    <property type="entry name" value="parB_part"/>
    <property type="match status" value="1"/>
</dbReference>
<comment type="similarity">
    <text evidence="1">Belongs to the ParB family.</text>
</comment>
<evidence type="ECO:0000256" key="1">
    <source>
        <dbReference type="ARBA" id="ARBA00006295"/>
    </source>
</evidence>
<proteinExistence type="inferred from homology"/>
<accession>A0A1H8AXE2</accession>
<protein>
    <submittedName>
        <fullName evidence="3">Chromosome partitioning protein, ParB family</fullName>
    </submittedName>
</protein>
<dbReference type="InterPro" id="IPR004437">
    <property type="entry name" value="ParB/RepB/Spo0J"/>
</dbReference>
<sequence length="306" mass="34814">MANLRTRLSSVPTPEQSYDALFGNVSSSMQIATLRISDLEAHPLQKTIFSRYSLEKLEELTQNIKLNGVLSPIIVRPMPSDEQHPYKYYQILAGHRRVQGSDKAGLETIPAIIRDVDDDTANLIFTDTNLNQREQLLPSEKALAYKLQTDSLKNLGTNGPSVSIIAEQNGTTRKEIYRYIRLTELIPTLLQLVDDSILPFRVGVNLSYLTTDEQEIIDAYLSENKVKISVEQSENIKKYSKEIAPITYAVLNNMFKPAKTVKTTERKLKFSKPALNKVWSYIPDTLDDSEVQNYILKALIYYHNNQ</sequence>
<dbReference type="PANTHER" id="PTHR33375">
    <property type="entry name" value="CHROMOSOME-PARTITIONING PROTEIN PARB-RELATED"/>
    <property type="match status" value="1"/>
</dbReference>
<dbReference type="EMBL" id="FOCG01000001">
    <property type="protein sequence ID" value="SEM74594.1"/>
    <property type="molecule type" value="Genomic_DNA"/>
</dbReference>
<dbReference type="SMART" id="SM00470">
    <property type="entry name" value="ParB"/>
    <property type="match status" value="1"/>
</dbReference>
<dbReference type="GO" id="GO:0007059">
    <property type="term" value="P:chromosome segregation"/>
    <property type="evidence" value="ECO:0007669"/>
    <property type="project" value="TreeGrafter"/>
</dbReference>
<dbReference type="SUPFAM" id="SSF110849">
    <property type="entry name" value="ParB/Sulfiredoxin"/>
    <property type="match status" value="1"/>
</dbReference>
<evidence type="ECO:0000313" key="4">
    <source>
        <dbReference type="Proteomes" id="UP000199158"/>
    </source>
</evidence>
<dbReference type="SUPFAM" id="SSF109709">
    <property type="entry name" value="KorB DNA-binding domain-like"/>
    <property type="match status" value="1"/>
</dbReference>
<organism evidence="3 4">
    <name type="scientific">Hydrogenoanaerobacterium saccharovorans</name>
    <dbReference type="NCBI Taxonomy" id="474960"/>
    <lineage>
        <taxon>Bacteria</taxon>
        <taxon>Bacillati</taxon>
        <taxon>Bacillota</taxon>
        <taxon>Clostridia</taxon>
        <taxon>Eubacteriales</taxon>
        <taxon>Oscillospiraceae</taxon>
        <taxon>Hydrogenoanaerobacterium</taxon>
    </lineage>
</organism>
<keyword evidence="4" id="KW-1185">Reference proteome</keyword>
<dbReference type="Gene3D" id="1.10.10.2830">
    <property type="match status" value="1"/>
</dbReference>
<evidence type="ECO:0000313" key="3">
    <source>
        <dbReference type="EMBL" id="SEM74594.1"/>
    </source>
</evidence>